<dbReference type="CDD" id="cd13669">
    <property type="entry name" value="PBP2_TRAP_TM0322_like"/>
    <property type="match status" value="1"/>
</dbReference>
<dbReference type="PANTHER" id="PTHR33376">
    <property type="match status" value="1"/>
</dbReference>
<dbReference type="PROSITE" id="PS51257">
    <property type="entry name" value="PROKAR_LIPOPROTEIN"/>
    <property type="match status" value="1"/>
</dbReference>
<dbReference type="Gene3D" id="3.40.190.170">
    <property type="entry name" value="Bacterial extracellular solute-binding protein, family 7"/>
    <property type="match status" value="1"/>
</dbReference>
<proteinExistence type="predicted"/>
<evidence type="ECO:0000313" key="4">
    <source>
        <dbReference type="Proteomes" id="UP001314903"/>
    </source>
</evidence>
<comment type="caution">
    <text evidence="3">The sequence shown here is derived from an EMBL/GenBank/DDBJ whole genome shotgun (WGS) entry which is preliminary data.</text>
</comment>
<reference evidence="3 4" key="1">
    <citation type="submission" date="2021-03" db="EMBL/GenBank/DDBJ databases">
        <title>Genomic Encyclopedia of Type Strains, Phase IV (KMG-IV): sequencing the most valuable type-strain genomes for metagenomic binning, comparative biology and taxonomic classification.</title>
        <authorList>
            <person name="Goeker M."/>
        </authorList>
    </citation>
    <scope>NUCLEOTIDE SEQUENCE [LARGE SCALE GENOMIC DNA]</scope>
    <source>
        <strain evidence="3 4">DSM 27512</strain>
    </source>
</reference>
<feature type="chain" id="PRO_5047172546" evidence="2">
    <location>
        <begin position="24"/>
        <end position="353"/>
    </location>
</feature>
<gene>
    <name evidence="3" type="ORF">J2Z35_000393</name>
</gene>
<organism evidence="3 4">
    <name type="scientific">Acetoanaerobium pronyense</name>
    <dbReference type="NCBI Taxonomy" id="1482736"/>
    <lineage>
        <taxon>Bacteria</taxon>
        <taxon>Bacillati</taxon>
        <taxon>Bacillota</taxon>
        <taxon>Clostridia</taxon>
        <taxon>Peptostreptococcales</taxon>
        <taxon>Filifactoraceae</taxon>
        <taxon>Acetoanaerobium</taxon>
    </lineage>
</organism>
<feature type="signal peptide" evidence="2">
    <location>
        <begin position="1"/>
        <end position="23"/>
    </location>
</feature>
<evidence type="ECO:0000313" key="3">
    <source>
        <dbReference type="EMBL" id="MBP2026604.1"/>
    </source>
</evidence>
<keyword evidence="4" id="KW-1185">Reference proteome</keyword>
<dbReference type="Pfam" id="PF03480">
    <property type="entry name" value="DctP"/>
    <property type="match status" value="1"/>
</dbReference>
<evidence type="ECO:0000256" key="2">
    <source>
        <dbReference type="SAM" id="SignalP"/>
    </source>
</evidence>
<dbReference type="EMBL" id="JAGGLI010000002">
    <property type="protein sequence ID" value="MBP2026604.1"/>
    <property type="molecule type" value="Genomic_DNA"/>
</dbReference>
<keyword evidence="1 2" id="KW-0732">Signal</keyword>
<dbReference type="RefSeq" id="WP_209658812.1">
    <property type="nucleotide sequence ID" value="NZ_JAGGLI010000002.1"/>
</dbReference>
<dbReference type="Proteomes" id="UP001314903">
    <property type="component" value="Unassembled WGS sequence"/>
</dbReference>
<name>A0ABS4KFR3_9FIRM</name>
<protein>
    <submittedName>
        <fullName evidence="3">TRAP-type C4-dicarboxylate transport system substrate-binding protein</fullName>
    </submittedName>
</protein>
<dbReference type="InterPro" id="IPR038404">
    <property type="entry name" value="TRAP_DctP_sf"/>
</dbReference>
<dbReference type="NCBIfam" id="NF037995">
    <property type="entry name" value="TRAP_S1"/>
    <property type="match status" value="1"/>
</dbReference>
<sequence>MKRRLKRFGSVLALFALTTAFLAGCTSTPTETGGAEAPAASEGDDYKLVLRLSHVFSPEEQLTKSMDWVAERIYDRTNGAIEIQTFPQGQIAVYKDGLEQVVRGADFISVEDPSYVGDYVPDFTALVGPMLYNSYDEYVEMVRTDLVNDMVAKAEEKGIKILALDYVFGFRNVITDKVIETPEDLRGMKIRTPGSQLFIETLTAMGATVTPLPWGETISAMQQGVVDGIEGSEFTNIGNKIYEIKKNVAFTQHFLGTCGVYISTDVWDKIPAEYQAIIAEEFEKGAAEMVEIGKTEHSNVVAELESFGVQFNEVNKEAFVQATRPIYDTFPGLTPGIYDMLQEELTIIRERLQ</sequence>
<dbReference type="PANTHER" id="PTHR33376:SF3">
    <property type="entry name" value="C4-DICARBOXYLATE-BINDING PROTEIN"/>
    <property type="match status" value="1"/>
</dbReference>
<dbReference type="InterPro" id="IPR018389">
    <property type="entry name" value="DctP_fam"/>
</dbReference>
<dbReference type="SUPFAM" id="SSF53850">
    <property type="entry name" value="Periplasmic binding protein-like II"/>
    <property type="match status" value="1"/>
</dbReference>
<accession>A0ABS4KFR3</accession>
<evidence type="ECO:0000256" key="1">
    <source>
        <dbReference type="ARBA" id="ARBA00022729"/>
    </source>
</evidence>